<name>A0ABU1FI22_9MICO</name>
<dbReference type="InterPro" id="IPR018750">
    <property type="entry name" value="DUF2306_membrane"/>
</dbReference>
<feature type="transmembrane region" description="Helical" evidence="1">
    <location>
        <begin position="63"/>
        <end position="85"/>
    </location>
</feature>
<feature type="transmembrane region" description="Helical" evidence="1">
    <location>
        <begin position="192"/>
        <end position="211"/>
    </location>
</feature>
<protein>
    <submittedName>
        <fullName evidence="2">DUF2306 domain-containing protein</fullName>
    </submittedName>
</protein>
<reference evidence="3" key="1">
    <citation type="submission" date="2023-07" db="EMBL/GenBank/DDBJ databases">
        <title>Description of three actinobacteria isolated from air of manufacturing shop in a pharmaceutical factory.</title>
        <authorList>
            <person name="Zhang D.-F."/>
        </authorList>
    </citation>
    <scope>NUCLEOTIDE SEQUENCE [LARGE SCALE GENOMIC DNA]</scope>
    <source>
        <strain evidence="3">CCTCC AB 2011122</strain>
    </source>
</reference>
<keyword evidence="1" id="KW-1133">Transmembrane helix</keyword>
<keyword evidence="3" id="KW-1185">Reference proteome</keyword>
<sequence length="246" mass="26162">MTQTSPPAPRTGRRPRPQWLAPAGLIALSLVPMAAGAFRLTELASGAAVTPENARFFDSPVPVVVHIVGSVVFLVLGALQFAPALRRRRWHRYAGRVLVPAGVLSALSGMWMAVAYDLPEPSGTALLVMRLGFGTAMAAGIVVALLAIRRGDVRTHSAWMTRAYAIGLGAGTQVFTFLPWTLVFGPPSEPVHAVLMAAGWVINLAVAEVVIRRRAGRGIRRAPVARTAAIDERDDARSAAARAHLS</sequence>
<feature type="transmembrane region" description="Helical" evidence="1">
    <location>
        <begin position="128"/>
        <end position="148"/>
    </location>
</feature>
<comment type="caution">
    <text evidence="2">The sequence shown here is derived from an EMBL/GenBank/DDBJ whole genome shotgun (WGS) entry which is preliminary data.</text>
</comment>
<keyword evidence="1" id="KW-0472">Membrane</keyword>
<dbReference type="Pfam" id="PF10067">
    <property type="entry name" value="DUF2306"/>
    <property type="match status" value="1"/>
</dbReference>
<proteinExistence type="predicted"/>
<keyword evidence="1" id="KW-0812">Transmembrane</keyword>
<evidence type="ECO:0000313" key="2">
    <source>
        <dbReference type="EMBL" id="MDR5691408.1"/>
    </source>
</evidence>
<feature type="transmembrane region" description="Helical" evidence="1">
    <location>
        <begin position="160"/>
        <end position="180"/>
    </location>
</feature>
<feature type="transmembrane region" description="Helical" evidence="1">
    <location>
        <begin position="97"/>
        <end position="116"/>
    </location>
</feature>
<dbReference type="EMBL" id="JAVKGS010000001">
    <property type="protein sequence ID" value="MDR5691408.1"/>
    <property type="molecule type" value="Genomic_DNA"/>
</dbReference>
<dbReference type="RefSeq" id="WP_310520027.1">
    <property type="nucleotide sequence ID" value="NZ_BAABBS010000003.1"/>
</dbReference>
<organism evidence="2 3">
    <name type="scientific">Agromyces indicus</name>
    <dbReference type="NCBI Taxonomy" id="758919"/>
    <lineage>
        <taxon>Bacteria</taxon>
        <taxon>Bacillati</taxon>
        <taxon>Actinomycetota</taxon>
        <taxon>Actinomycetes</taxon>
        <taxon>Micrococcales</taxon>
        <taxon>Microbacteriaceae</taxon>
        <taxon>Agromyces</taxon>
    </lineage>
</organism>
<gene>
    <name evidence="2" type="ORF">RH861_04950</name>
</gene>
<evidence type="ECO:0000313" key="3">
    <source>
        <dbReference type="Proteomes" id="UP001260072"/>
    </source>
</evidence>
<dbReference type="Proteomes" id="UP001260072">
    <property type="component" value="Unassembled WGS sequence"/>
</dbReference>
<evidence type="ECO:0000256" key="1">
    <source>
        <dbReference type="SAM" id="Phobius"/>
    </source>
</evidence>
<accession>A0ABU1FI22</accession>